<gene>
    <name evidence="10" type="ORF">DFR39_10579</name>
</gene>
<evidence type="ECO:0000256" key="3">
    <source>
        <dbReference type="ARBA" id="ARBA00022679"/>
    </source>
</evidence>
<evidence type="ECO:0000256" key="5">
    <source>
        <dbReference type="ARBA" id="ARBA00022801"/>
    </source>
</evidence>
<dbReference type="PANTHER" id="PTHR43156:SF2">
    <property type="entry name" value="STAGE II SPORULATION PROTEIN E"/>
    <property type="match status" value="1"/>
</dbReference>
<evidence type="ECO:0000259" key="9">
    <source>
        <dbReference type="PROSITE" id="PS51746"/>
    </source>
</evidence>
<evidence type="ECO:0000313" key="11">
    <source>
        <dbReference type="Proteomes" id="UP000295357"/>
    </source>
</evidence>
<dbReference type="GO" id="GO:0007165">
    <property type="term" value="P:signal transduction"/>
    <property type="evidence" value="ECO:0007669"/>
    <property type="project" value="InterPro"/>
</dbReference>
<evidence type="ECO:0000256" key="2">
    <source>
        <dbReference type="ARBA" id="ARBA00022553"/>
    </source>
</evidence>
<keyword evidence="5" id="KW-0378">Hydrolase</keyword>
<dbReference type="PROSITE" id="PS51746">
    <property type="entry name" value="PPM_2"/>
    <property type="match status" value="1"/>
</dbReference>
<dbReference type="EMBL" id="SNXE01000005">
    <property type="protein sequence ID" value="TDP09241.1"/>
    <property type="molecule type" value="Genomic_DNA"/>
</dbReference>
<feature type="transmembrane region" description="Helical" evidence="7">
    <location>
        <begin position="320"/>
        <end position="342"/>
    </location>
</feature>
<dbReference type="GO" id="GO:0016791">
    <property type="term" value="F:phosphatase activity"/>
    <property type="evidence" value="ECO:0007669"/>
    <property type="project" value="TreeGrafter"/>
</dbReference>
<feature type="region of interest" description="Disordered" evidence="6">
    <location>
        <begin position="677"/>
        <end position="697"/>
    </location>
</feature>
<comment type="caution">
    <text evidence="10">The sequence shown here is derived from an EMBL/GenBank/DDBJ whole genome shotgun (WGS) entry which is preliminary data.</text>
</comment>
<dbReference type="PROSITE" id="PS50885">
    <property type="entry name" value="HAMP"/>
    <property type="match status" value="1"/>
</dbReference>
<keyword evidence="3" id="KW-0808">Transferase</keyword>
<dbReference type="Gene3D" id="3.30.565.10">
    <property type="entry name" value="Histidine kinase-like ATPase, C-terminal domain"/>
    <property type="match status" value="1"/>
</dbReference>
<keyword evidence="11" id="KW-1185">Reference proteome</keyword>
<dbReference type="RefSeq" id="WP_133603868.1">
    <property type="nucleotide sequence ID" value="NZ_JAUFPJ010000003.1"/>
</dbReference>
<dbReference type="AlphaFoldDB" id="A0A4R6N2C1"/>
<dbReference type="SUPFAM" id="SSF55874">
    <property type="entry name" value="ATPase domain of HSP90 chaperone/DNA topoisomerase II/histidine kinase"/>
    <property type="match status" value="1"/>
</dbReference>
<protein>
    <submittedName>
        <fullName evidence="10">Serine phosphatase RsbU (Regulator of sigma subunit)</fullName>
    </submittedName>
</protein>
<dbReference type="Pfam" id="PF13581">
    <property type="entry name" value="HATPase_c_2"/>
    <property type="match status" value="1"/>
</dbReference>
<dbReference type="CDD" id="cd16936">
    <property type="entry name" value="HATPase_RsbW-like"/>
    <property type="match status" value="1"/>
</dbReference>
<evidence type="ECO:0000256" key="6">
    <source>
        <dbReference type="SAM" id="MobiDB-lite"/>
    </source>
</evidence>
<keyword evidence="7" id="KW-0812">Transmembrane</keyword>
<accession>A0A4R6N2C1</accession>
<evidence type="ECO:0000256" key="1">
    <source>
        <dbReference type="ARBA" id="ARBA00004370"/>
    </source>
</evidence>
<dbReference type="Gene3D" id="6.10.340.10">
    <property type="match status" value="1"/>
</dbReference>
<dbReference type="Proteomes" id="UP000295357">
    <property type="component" value="Unassembled WGS sequence"/>
</dbReference>
<feature type="domain" description="HAMP" evidence="8">
    <location>
        <begin position="342"/>
        <end position="394"/>
    </location>
</feature>
<feature type="transmembrane region" description="Helical" evidence="7">
    <location>
        <begin position="35"/>
        <end position="54"/>
    </location>
</feature>
<feature type="domain" description="PPM-type phosphatase" evidence="9">
    <location>
        <begin position="453"/>
        <end position="671"/>
    </location>
</feature>
<evidence type="ECO:0000259" key="8">
    <source>
        <dbReference type="PROSITE" id="PS50885"/>
    </source>
</evidence>
<dbReference type="SMART" id="SM00331">
    <property type="entry name" value="PP2C_SIG"/>
    <property type="match status" value="1"/>
</dbReference>
<dbReference type="SUPFAM" id="SSF81606">
    <property type="entry name" value="PP2C-like"/>
    <property type="match status" value="1"/>
</dbReference>
<reference evidence="10 11" key="1">
    <citation type="submission" date="2019-03" db="EMBL/GenBank/DDBJ databases">
        <title>Genomic Encyclopedia of Type Strains, Phase IV (KMG-IV): sequencing the most valuable type-strain genomes for metagenomic binning, comparative biology and taxonomic classification.</title>
        <authorList>
            <person name="Goeker M."/>
        </authorList>
    </citation>
    <scope>NUCLEOTIDE SEQUENCE [LARGE SCALE GENOMIC DNA]</scope>
    <source>
        <strain evidence="10 11">DSM 25082</strain>
    </source>
</reference>
<keyword evidence="4" id="KW-0418">Kinase</keyword>
<sequence>MRAQAAHRDASQPPWLRLLAPASWLSGRLSFSRKFLLVGAVMLLALGLLSWPLLRKAGLEAQSAELERQGLAALSQQASVLYSLVRQRGTLGEGPLPQAADAARALQALLGWAAAPPLPAHAPPSALPALGQRLQQQWQQLRELSAQGDDDAQRRFAAHTGAINALLALMRESARAHRLNVDPTLDAAFEMLSHRLPLLMETLAKQQDALALSSDSMASYAVAAQVVLSESVPALRAGMQQLLATGDRAGLQPQLAELLARVERQQDAVDKVLDRPQAVAELRPLAQANLAQVQALMQAAITHADLLLQERLAQLRHSQWQVGALLVGAMAAIAYLFAGIYVSTLRSLRRLSQGTQDFCAGRLDTRIRIDTQDELVLVAGNFNTVAAEVGRLLEVIREQNESRQRELERLVQQRTLELADKNDQLHLAALRVQEELESARDMQQAILPQHFPDTADFSMQACMQPARELGGDFYDCFALSGGRWGFLVADVAGKGMGAAFFMAVSRTVLQDLAQDGLGPQEVLARANELLSGRNPMELFVTACYCIYDPRDGSLVYASAGHPAPLLRSARGEVLALDCPRDVALGVLPGMSYSARQTRLQAGDTLLLYTDGITEAFDAAGKAYGEERLFAWLRASREPHAADKLASLVRDVADFVGGAEPSDDLTALLLCRKPQDEAAPALPTPSTPDTPASPQARGALTVSHAPLELKNKTLLLEYRLQSRVEEIAPLAAAVDEALSERPDLAFAVNLCLEELITNTIQHGLHGAPDRPIHVRLSRSEEWLEIILKDDAPPFDPFVEAPAPSLDASVEAREVGGLGVHMVKTMMDEVRAFYDGSGNLIVLLKTLKKA</sequence>
<dbReference type="InterPro" id="IPR003660">
    <property type="entry name" value="HAMP_dom"/>
</dbReference>
<dbReference type="OrthoDB" id="9802500at2"/>
<evidence type="ECO:0000256" key="7">
    <source>
        <dbReference type="SAM" id="Phobius"/>
    </source>
</evidence>
<name>A0A4R6N2C1_9BURK</name>
<keyword evidence="2" id="KW-0597">Phosphoprotein</keyword>
<dbReference type="Pfam" id="PF00672">
    <property type="entry name" value="HAMP"/>
    <property type="match status" value="1"/>
</dbReference>
<dbReference type="GO" id="GO:0016301">
    <property type="term" value="F:kinase activity"/>
    <property type="evidence" value="ECO:0007669"/>
    <property type="project" value="UniProtKB-KW"/>
</dbReference>
<dbReference type="InterPro" id="IPR052016">
    <property type="entry name" value="Bact_Sigma-Reg"/>
</dbReference>
<dbReference type="InterPro" id="IPR003594">
    <property type="entry name" value="HATPase_dom"/>
</dbReference>
<dbReference type="InterPro" id="IPR036457">
    <property type="entry name" value="PPM-type-like_dom_sf"/>
</dbReference>
<dbReference type="Pfam" id="PF07228">
    <property type="entry name" value="SpoIIE"/>
    <property type="match status" value="1"/>
</dbReference>
<keyword evidence="7" id="KW-0472">Membrane</keyword>
<keyword evidence="7" id="KW-1133">Transmembrane helix</keyword>
<dbReference type="SMART" id="SM00304">
    <property type="entry name" value="HAMP"/>
    <property type="match status" value="1"/>
</dbReference>
<dbReference type="Gene3D" id="3.60.40.10">
    <property type="entry name" value="PPM-type phosphatase domain"/>
    <property type="match status" value="1"/>
</dbReference>
<evidence type="ECO:0000313" key="10">
    <source>
        <dbReference type="EMBL" id="TDP09241.1"/>
    </source>
</evidence>
<dbReference type="GO" id="GO:0016020">
    <property type="term" value="C:membrane"/>
    <property type="evidence" value="ECO:0007669"/>
    <property type="project" value="UniProtKB-SubCell"/>
</dbReference>
<dbReference type="CDD" id="cd06225">
    <property type="entry name" value="HAMP"/>
    <property type="match status" value="1"/>
</dbReference>
<evidence type="ECO:0000256" key="4">
    <source>
        <dbReference type="ARBA" id="ARBA00022777"/>
    </source>
</evidence>
<dbReference type="InterPro" id="IPR001932">
    <property type="entry name" value="PPM-type_phosphatase-like_dom"/>
</dbReference>
<proteinExistence type="predicted"/>
<comment type="subcellular location">
    <subcellularLocation>
        <location evidence="1">Membrane</location>
    </subcellularLocation>
</comment>
<organism evidence="10 11">
    <name type="scientific">Roseateles asaccharophilus</name>
    <dbReference type="NCBI Taxonomy" id="582607"/>
    <lineage>
        <taxon>Bacteria</taxon>
        <taxon>Pseudomonadati</taxon>
        <taxon>Pseudomonadota</taxon>
        <taxon>Betaproteobacteria</taxon>
        <taxon>Burkholderiales</taxon>
        <taxon>Sphaerotilaceae</taxon>
        <taxon>Roseateles</taxon>
    </lineage>
</organism>
<dbReference type="PANTHER" id="PTHR43156">
    <property type="entry name" value="STAGE II SPORULATION PROTEIN E-RELATED"/>
    <property type="match status" value="1"/>
</dbReference>
<dbReference type="InterPro" id="IPR036890">
    <property type="entry name" value="HATPase_C_sf"/>
</dbReference>